<comment type="subcellular location">
    <subcellularLocation>
        <location evidence="1">Membrane</location>
    </subcellularLocation>
</comment>
<dbReference type="Gene3D" id="3.40.50.720">
    <property type="entry name" value="NAD(P)-binding Rossmann-like Domain"/>
    <property type="match status" value="1"/>
</dbReference>
<protein>
    <submittedName>
        <fullName evidence="4">Uncharacterized conserved protein YbjT, contains NAD(P)-binding and DUF2867 domains</fullName>
    </submittedName>
</protein>
<dbReference type="EMBL" id="FRAA01000002">
    <property type="protein sequence ID" value="SHK02855.1"/>
    <property type="molecule type" value="Genomic_DNA"/>
</dbReference>
<gene>
    <name evidence="4" type="ORF">SAMN04488028_102544</name>
</gene>
<organism evidence="4 5">
    <name type="scientific">Reichenbachiella agariperforans</name>
    <dbReference type="NCBI Taxonomy" id="156994"/>
    <lineage>
        <taxon>Bacteria</taxon>
        <taxon>Pseudomonadati</taxon>
        <taxon>Bacteroidota</taxon>
        <taxon>Cytophagia</taxon>
        <taxon>Cytophagales</taxon>
        <taxon>Reichenbachiellaceae</taxon>
        <taxon>Reichenbachiella</taxon>
    </lineage>
</organism>
<dbReference type="PANTHER" id="PTHR14097:SF7">
    <property type="entry name" value="OXIDOREDUCTASE HTATIP2"/>
    <property type="match status" value="1"/>
</dbReference>
<evidence type="ECO:0000313" key="4">
    <source>
        <dbReference type="EMBL" id="SHK02855.1"/>
    </source>
</evidence>
<evidence type="ECO:0000313" key="5">
    <source>
        <dbReference type="Proteomes" id="UP000184474"/>
    </source>
</evidence>
<dbReference type="STRING" id="156994.SAMN04488028_102544"/>
<reference evidence="5" key="1">
    <citation type="submission" date="2016-11" db="EMBL/GenBank/DDBJ databases">
        <authorList>
            <person name="Varghese N."/>
            <person name="Submissions S."/>
        </authorList>
    </citation>
    <scope>NUCLEOTIDE SEQUENCE [LARGE SCALE GENOMIC DNA]</scope>
    <source>
        <strain evidence="5">DSM 26134</strain>
    </source>
</reference>
<keyword evidence="2" id="KW-0472">Membrane</keyword>
<name>A0A1M6P4F1_REIAG</name>
<dbReference type="Pfam" id="PF01370">
    <property type="entry name" value="Epimerase"/>
    <property type="match status" value="1"/>
</dbReference>
<dbReference type="RefSeq" id="WP_073121623.1">
    <property type="nucleotide sequence ID" value="NZ_FRAA01000002.1"/>
</dbReference>
<sequence>MGGKTALIVGATGLVGRELLSTLLSKDYYSKILILGRRSLEVKDNRIEEHLVSFDELENLKGQFSAQDYYCCIGTTMDQAKTKEAFYRVDFTYPMELAKLAQSDAQFKTFNLVSSYGASAESGLFYNSVKGQLEEALKELGLETLHIYQPSLLLGYRPHFRLWEEMAKLASSILSFFIIGSRLRFWAIKGSQVADAMYYVATSGETGVHIHKPLEMKKIAQKKEYQFDSSRSEVA</sequence>
<evidence type="ECO:0000256" key="1">
    <source>
        <dbReference type="ARBA" id="ARBA00004370"/>
    </source>
</evidence>
<proteinExistence type="predicted"/>
<accession>A0A1M6P4F1</accession>
<dbReference type="AlphaFoldDB" id="A0A1M6P4F1"/>
<dbReference type="SUPFAM" id="SSF51735">
    <property type="entry name" value="NAD(P)-binding Rossmann-fold domains"/>
    <property type="match status" value="1"/>
</dbReference>
<dbReference type="PANTHER" id="PTHR14097">
    <property type="entry name" value="OXIDOREDUCTASE HTATIP2"/>
    <property type="match status" value="1"/>
</dbReference>
<evidence type="ECO:0000259" key="3">
    <source>
        <dbReference type="Pfam" id="PF01370"/>
    </source>
</evidence>
<dbReference type="InterPro" id="IPR001509">
    <property type="entry name" value="Epimerase_deHydtase"/>
</dbReference>
<dbReference type="Proteomes" id="UP000184474">
    <property type="component" value="Unassembled WGS sequence"/>
</dbReference>
<evidence type="ECO:0000256" key="2">
    <source>
        <dbReference type="ARBA" id="ARBA00023136"/>
    </source>
</evidence>
<dbReference type="GO" id="GO:0016020">
    <property type="term" value="C:membrane"/>
    <property type="evidence" value="ECO:0007669"/>
    <property type="project" value="UniProtKB-SubCell"/>
</dbReference>
<feature type="domain" description="NAD-dependent epimerase/dehydratase" evidence="3">
    <location>
        <begin position="6"/>
        <end position="121"/>
    </location>
</feature>
<dbReference type="InterPro" id="IPR036291">
    <property type="entry name" value="NAD(P)-bd_dom_sf"/>
</dbReference>
<keyword evidence="5" id="KW-1185">Reference proteome</keyword>